<evidence type="ECO:0000313" key="2">
    <source>
        <dbReference type="EMBL" id="KKL65902.1"/>
    </source>
</evidence>
<protein>
    <submittedName>
        <fullName evidence="2">Uncharacterized protein</fullName>
    </submittedName>
</protein>
<feature type="transmembrane region" description="Helical" evidence="1">
    <location>
        <begin position="30"/>
        <end position="49"/>
    </location>
</feature>
<keyword evidence="1" id="KW-1133">Transmembrane helix</keyword>
<proteinExistence type="predicted"/>
<accession>A0A0F9GS33</accession>
<sequence>MKFNFTDSLFFLFGLMFLFLWMYSDEPFHLIAGILWLYISLMCYCESLNEIKGKKKCYK</sequence>
<name>A0A0F9GS33_9ZZZZ</name>
<evidence type="ECO:0000256" key="1">
    <source>
        <dbReference type="SAM" id="Phobius"/>
    </source>
</evidence>
<keyword evidence="1" id="KW-0472">Membrane</keyword>
<feature type="transmembrane region" description="Helical" evidence="1">
    <location>
        <begin position="7"/>
        <end position="24"/>
    </location>
</feature>
<organism evidence="2">
    <name type="scientific">marine sediment metagenome</name>
    <dbReference type="NCBI Taxonomy" id="412755"/>
    <lineage>
        <taxon>unclassified sequences</taxon>
        <taxon>metagenomes</taxon>
        <taxon>ecological metagenomes</taxon>
    </lineage>
</organism>
<dbReference type="AlphaFoldDB" id="A0A0F9GS33"/>
<comment type="caution">
    <text evidence="2">The sequence shown here is derived from an EMBL/GenBank/DDBJ whole genome shotgun (WGS) entry which is preliminary data.</text>
</comment>
<gene>
    <name evidence="2" type="ORF">LCGC14_2150310</name>
</gene>
<reference evidence="2" key="1">
    <citation type="journal article" date="2015" name="Nature">
        <title>Complex archaea that bridge the gap between prokaryotes and eukaryotes.</title>
        <authorList>
            <person name="Spang A."/>
            <person name="Saw J.H."/>
            <person name="Jorgensen S.L."/>
            <person name="Zaremba-Niedzwiedzka K."/>
            <person name="Martijn J."/>
            <person name="Lind A.E."/>
            <person name="van Eijk R."/>
            <person name="Schleper C."/>
            <person name="Guy L."/>
            <person name="Ettema T.J."/>
        </authorList>
    </citation>
    <scope>NUCLEOTIDE SEQUENCE</scope>
</reference>
<keyword evidence="1" id="KW-0812">Transmembrane</keyword>
<dbReference type="EMBL" id="LAZR01027381">
    <property type="protein sequence ID" value="KKL65902.1"/>
    <property type="molecule type" value="Genomic_DNA"/>
</dbReference>